<accession>A0ABS9HSR5</accession>
<feature type="active site" description="Nucleophile" evidence="14">
    <location>
        <position position="419"/>
    </location>
</feature>
<dbReference type="InterPro" id="IPR035926">
    <property type="entry name" value="NusB-like_sf"/>
</dbReference>
<dbReference type="NCBIfam" id="NF008149">
    <property type="entry name" value="PRK10901.1"/>
    <property type="match status" value="1"/>
</dbReference>
<feature type="binding site" evidence="14">
    <location>
        <position position="315"/>
    </location>
    <ligand>
        <name>S-adenosyl-L-methionine</name>
        <dbReference type="ChEBI" id="CHEBI:59789"/>
    </ligand>
</feature>
<feature type="binding site" evidence="14">
    <location>
        <position position="347"/>
    </location>
    <ligand>
        <name>S-adenosyl-L-methionine</name>
        <dbReference type="ChEBI" id="CHEBI:59789"/>
    </ligand>
</feature>
<dbReference type="EMBL" id="JAKJPO010000003">
    <property type="protein sequence ID" value="MCF7221561.1"/>
    <property type="molecule type" value="Genomic_DNA"/>
</dbReference>
<evidence type="ECO:0000256" key="15">
    <source>
        <dbReference type="SAM" id="MobiDB-lite"/>
    </source>
</evidence>
<feature type="compositionally biased region" description="Basic and acidic residues" evidence="15">
    <location>
        <begin position="19"/>
        <end position="34"/>
    </location>
</feature>
<evidence type="ECO:0000256" key="14">
    <source>
        <dbReference type="PROSITE-ProRule" id="PRU01023"/>
    </source>
</evidence>
<dbReference type="InterPro" id="IPR023267">
    <property type="entry name" value="RCMT"/>
</dbReference>
<comment type="caution">
    <text evidence="17">The sequence shown here is derived from an EMBL/GenBank/DDBJ whole genome shotgun (WGS) entry which is preliminary data.</text>
</comment>
<feature type="region of interest" description="Disordered" evidence="15">
    <location>
        <begin position="447"/>
        <end position="466"/>
    </location>
</feature>
<evidence type="ECO:0000256" key="6">
    <source>
        <dbReference type="ARBA" id="ARBA00022552"/>
    </source>
</evidence>
<evidence type="ECO:0000256" key="8">
    <source>
        <dbReference type="ARBA" id="ARBA00022679"/>
    </source>
</evidence>
<dbReference type="Pfam" id="PF01189">
    <property type="entry name" value="Methyltr_RsmB-F"/>
    <property type="match status" value="1"/>
</dbReference>
<evidence type="ECO:0000256" key="13">
    <source>
        <dbReference type="ARBA" id="ARBA00047283"/>
    </source>
</evidence>
<keyword evidence="5" id="KW-0963">Cytoplasm</keyword>
<evidence type="ECO:0000256" key="4">
    <source>
        <dbReference type="ARBA" id="ARBA00012140"/>
    </source>
</evidence>
<sequence>MTKTPPHKPPSAPDARGTAAERRRSAGRSPERRRQSASSTPAPAASGAAPRACAARVLDAVLHRGRSLRAELVEALPMLADPRDRALVEALCFAVLRQPGRYAAALTAWMPKPPGRRDGELRTLLYLGFAQLDPLRLPAHAAVAATVEAARMLGRRHQAGMVNALLRRAQREGLPAVDPDADWPDWLRARIRDDWPEQADAVFAASVAEPPMWLRVNCRRLTREACIGRLHEAGIAAVADPHAADALHLETSMPVAALPGFADGAVSVQDLSAQCVADVLAPAAGARVLDACAAPGGKAAHLLEREPSLRLTALDVDARRLERVRETLRRLHPDLETGPDVRLLAADATAVADWWDGVPFDAVLLDAPCSATGIVRRQPDVRLHRRAADVDALVAVQAQLLDALWTTLRPGGVLVYATCSILKAENASQVEAFLARTPDARAEPLPAHLGHASGPGRQRLPGEDGGDGFFYARLRKTG</sequence>
<keyword evidence="18" id="KW-1185">Reference proteome</keyword>
<evidence type="ECO:0000313" key="17">
    <source>
        <dbReference type="EMBL" id="MCF7221561.1"/>
    </source>
</evidence>
<dbReference type="SUPFAM" id="SSF53335">
    <property type="entry name" value="S-adenosyl-L-methionine-dependent methyltransferases"/>
    <property type="match status" value="1"/>
</dbReference>
<dbReference type="GO" id="GO:0032259">
    <property type="term" value="P:methylation"/>
    <property type="evidence" value="ECO:0007669"/>
    <property type="project" value="UniProtKB-KW"/>
</dbReference>
<protein>
    <recommendedName>
        <fullName evidence="4">16S rRNA (cytosine(967)-C(5))-methyltransferase</fullName>
        <ecNumber evidence="4">2.1.1.176</ecNumber>
    </recommendedName>
    <alternativeName>
        <fullName evidence="11">16S rRNA m5C967 methyltransferase</fullName>
    </alternativeName>
    <alternativeName>
        <fullName evidence="12">rRNA (cytosine-C(5)-)-methyltransferase RsmB</fullName>
    </alternativeName>
</protein>
<dbReference type="InterPro" id="IPR001678">
    <property type="entry name" value="MeTrfase_RsmB-F_NOP2_dom"/>
</dbReference>
<dbReference type="InterPro" id="IPR029063">
    <property type="entry name" value="SAM-dependent_MTases_sf"/>
</dbReference>
<gene>
    <name evidence="17" type="primary">rsmB</name>
    <name evidence="17" type="ORF">L3V18_07130</name>
</gene>
<evidence type="ECO:0000256" key="11">
    <source>
        <dbReference type="ARBA" id="ARBA00030399"/>
    </source>
</evidence>
<comment type="catalytic activity">
    <reaction evidence="13">
        <text>cytidine(967) in 16S rRNA + S-adenosyl-L-methionine = 5-methylcytidine(967) in 16S rRNA + S-adenosyl-L-homocysteine + H(+)</text>
        <dbReference type="Rhea" id="RHEA:42748"/>
        <dbReference type="Rhea" id="RHEA-COMP:10219"/>
        <dbReference type="Rhea" id="RHEA-COMP:10220"/>
        <dbReference type="ChEBI" id="CHEBI:15378"/>
        <dbReference type="ChEBI" id="CHEBI:57856"/>
        <dbReference type="ChEBI" id="CHEBI:59789"/>
        <dbReference type="ChEBI" id="CHEBI:74483"/>
        <dbReference type="ChEBI" id="CHEBI:82748"/>
        <dbReference type="EC" id="2.1.1.176"/>
    </reaction>
</comment>
<evidence type="ECO:0000256" key="7">
    <source>
        <dbReference type="ARBA" id="ARBA00022603"/>
    </source>
</evidence>
<reference evidence="17" key="2">
    <citation type="submission" date="2022-01" db="EMBL/GenBank/DDBJ databases">
        <authorList>
            <person name="Zhou L.Y."/>
        </authorList>
    </citation>
    <scope>NUCLEOTIDE SEQUENCE</scope>
    <source>
        <strain evidence="17">TLK-CK17</strain>
    </source>
</reference>
<name>A0ABS9HSR5_9GAMM</name>
<reference evidence="17" key="1">
    <citation type="submission" date="2022-01" db="EMBL/GenBank/DDBJ databases">
        <title>Lysobacter chinensis sp. nov., a bacterium isolated from cow dung compost.</title>
        <authorList>
            <person name="Liu Y."/>
        </authorList>
    </citation>
    <scope>NUCLEOTIDE SEQUENCE</scope>
    <source>
        <strain evidence="17">TLK-CK17</strain>
    </source>
</reference>
<evidence type="ECO:0000256" key="3">
    <source>
        <dbReference type="ARBA" id="ARBA00007494"/>
    </source>
</evidence>
<evidence type="ECO:0000256" key="2">
    <source>
        <dbReference type="ARBA" id="ARBA00004496"/>
    </source>
</evidence>
<keyword evidence="6" id="KW-0698">rRNA processing</keyword>
<evidence type="ECO:0000256" key="10">
    <source>
        <dbReference type="ARBA" id="ARBA00022884"/>
    </source>
</evidence>
<evidence type="ECO:0000259" key="16">
    <source>
        <dbReference type="PROSITE" id="PS51686"/>
    </source>
</evidence>
<feature type="binding site" evidence="14">
    <location>
        <begin position="292"/>
        <end position="298"/>
    </location>
    <ligand>
        <name>S-adenosyl-L-methionine</name>
        <dbReference type="ChEBI" id="CHEBI:59789"/>
    </ligand>
</feature>
<dbReference type="GO" id="GO:0008168">
    <property type="term" value="F:methyltransferase activity"/>
    <property type="evidence" value="ECO:0007669"/>
    <property type="project" value="UniProtKB-KW"/>
</dbReference>
<keyword evidence="10 14" id="KW-0694">RNA-binding</keyword>
<feature type="region of interest" description="Disordered" evidence="15">
    <location>
        <begin position="1"/>
        <end position="49"/>
    </location>
</feature>
<dbReference type="Gene3D" id="1.10.940.10">
    <property type="entry name" value="NusB-like"/>
    <property type="match status" value="1"/>
</dbReference>
<dbReference type="PRINTS" id="PR02008">
    <property type="entry name" value="RCMTFAMILY"/>
</dbReference>
<dbReference type="InterPro" id="IPR049560">
    <property type="entry name" value="MeTrfase_RsmB-F_NOP2_cat"/>
</dbReference>
<dbReference type="InterPro" id="IPR054728">
    <property type="entry name" value="RsmB-like_ferredoxin"/>
</dbReference>
<dbReference type="PANTHER" id="PTHR22807:SF61">
    <property type="entry name" value="NOL1_NOP2_SUN FAMILY PROTEIN _ ANTITERMINATION NUSB DOMAIN-CONTAINING PROTEIN"/>
    <property type="match status" value="1"/>
</dbReference>
<comment type="similarity">
    <text evidence="3 14">Belongs to the class I-like SAM-binding methyltransferase superfamily. RsmB/NOP family.</text>
</comment>
<dbReference type="NCBIfam" id="TIGR00563">
    <property type="entry name" value="rsmB"/>
    <property type="match status" value="1"/>
</dbReference>
<dbReference type="Proteomes" id="UP001430796">
    <property type="component" value="Unassembled WGS sequence"/>
</dbReference>
<dbReference type="RefSeq" id="WP_237053985.1">
    <property type="nucleotide sequence ID" value="NZ_JAKJPO010000003.1"/>
</dbReference>
<dbReference type="PANTHER" id="PTHR22807">
    <property type="entry name" value="NOP2 YEAST -RELATED NOL1/NOP2/FMU SUN DOMAIN-CONTAINING"/>
    <property type="match status" value="1"/>
</dbReference>
<keyword evidence="7 14" id="KW-0489">Methyltransferase</keyword>
<keyword evidence="9 14" id="KW-0949">S-adenosyl-L-methionine</keyword>
<dbReference type="Gene3D" id="3.30.70.1170">
    <property type="entry name" value="Sun protein, domain 3"/>
    <property type="match status" value="1"/>
</dbReference>
<evidence type="ECO:0000256" key="12">
    <source>
        <dbReference type="ARBA" id="ARBA00031088"/>
    </source>
</evidence>
<dbReference type="Gene3D" id="3.40.50.150">
    <property type="entry name" value="Vaccinia Virus protein VP39"/>
    <property type="match status" value="1"/>
</dbReference>
<feature type="compositionally biased region" description="Low complexity" evidence="15">
    <location>
        <begin position="36"/>
        <end position="49"/>
    </location>
</feature>
<dbReference type="Pfam" id="PF22458">
    <property type="entry name" value="RsmF-B_ferredox"/>
    <property type="match status" value="1"/>
</dbReference>
<dbReference type="Pfam" id="PF01029">
    <property type="entry name" value="NusB"/>
    <property type="match status" value="1"/>
</dbReference>
<feature type="domain" description="SAM-dependent MTase RsmB/NOP-type" evidence="16">
    <location>
        <begin position="202"/>
        <end position="477"/>
    </location>
</feature>
<evidence type="ECO:0000256" key="5">
    <source>
        <dbReference type="ARBA" id="ARBA00022490"/>
    </source>
</evidence>
<dbReference type="PROSITE" id="PS51686">
    <property type="entry name" value="SAM_MT_RSMB_NOP"/>
    <property type="match status" value="1"/>
</dbReference>
<evidence type="ECO:0000256" key="9">
    <source>
        <dbReference type="ARBA" id="ARBA00022691"/>
    </source>
</evidence>
<dbReference type="InterPro" id="IPR018314">
    <property type="entry name" value="RsmB/NOL1/NOP2-like_CS"/>
</dbReference>
<dbReference type="InterPro" id="IPR004573">
    <property type="entry name" value="rRNA_ssu_MeTfrase_B"/>
</dbReference>
<comment type="function">
    <text evidence="1">Specifically methylates the cytosine at position 967 (m5C967) of 16S rRNA.</text>
</comment>
<evidence type="ECO:0000313" key="18">
    <source>
        <dbReference type="Proteomes" id="UP001430796"/>
    </source>
</evidence>
<comment type="subcellular location">
    <subcellularLocation>
        <location evidence="2">Cytoplasm</location>
    </subcellularLocation>
</comment>
<organism evidence="17 18">
    <name type="scientific">Marilutibacter chinensis</name>
    <dbReference type="NCBI Taxonomy" id="2912247"/>
    <lineage>
        <taxon>Bacteria</taxon>
        <taxon>Pseudomonadati</taxon>
        <taxon>Pseudomonadota</taxon>
        <taxon>Gammaproteobacteria</taxon>
        <taxon>Lysobacterales</taxon>
        <taxon>Lysobacteraceae</taxon>
        <taxon>Marilutibacter</taxon>
    </lineage>
</organism>
<evidence type="ECO:0000256" key="1">
    <source>
        <dbReference type="ARBA" id="ARBA00002724"/>
    </source>
</evidence>
<dbReference type="InterPro" id="IPR006027">
    <property type="entry name" value="NusB_RsmB_TIM44"/>
</dbReference>
<dbReference type="PROSITE" id="PS01153">
    <property type="entry name" value="NOL1_NOP2_SUN"/>
    <property type="match status" value="1"/>
</dbReference>
<dbReference type="SUPFAM" id="SSF48013">
    <property type="entry name" value="NusB-like"/>
    <property type="match status" value="1"/>
</dbReference>
<proteinExistence type="inferred from homology"/>
<dbReference type="CDD" id="cd02440">
    <property type="entry name" value="AdoMet_MTases"/>
    <property type="match status" value="1"/>
</dbReference>
<dbReference type="EC" id="2.1.1.176" evidence="4"/>
<keyword evidence="8 14" id="KW-0808">Transferase</keyword>
<feature type="binding site" evidence="14">
    <location>
        <position position="366"/>
    </location>
    <ligand>
        <name>S-adenosyl-L-methionine</name>
        <dbReference type="ChEBI" id="CHEBI:59789"/>
    </ligand>
</feature>